<comment type="caution">
    <text evidence="2">The sequence shown here is derived from an EMBL/GenBank/DDBJ whole genome shotgun (WGS) entry which is preliminary data.</text>
</comment>
<evidence type="ECO:0000313" key="2">
    <source>
        <dbReference type="EMBL" id="MPC49277.1"/>
    </source>
</evidence>
<dbReference type="Proteomes" id="UP000324222">
    <property type="component" value="Unassembled WGS sequence"/>
</dbReference>
<evidence type="ECO:0000313" key="3">
    <source>
        <dbReference type="Proteomes" id="UP000324222"/>
    </source>
</evidence>
<gene>
    <name evidence="2" type="ORF">E2C01_043075</name>
</gene>
<sequence length="63" mass="7083">MVSDFQARVSEPDRGESKRSEPNYLPVPFYLAVRTQNGGHHYHSLELSNITTITTIPTAHITT</sequence>
<reference evidence="2 3" key="1">
    <citation type="submission" date="2019-05" db="EMBL/GenBank/DDBJ databases">
        <title>Another draft genome of Portunus trituberculatus and its Hox gene families provides insights of decapod evolution.</title>
        <authorList>
            <person name="Jeong J.-H."/>
            <person name="Song I."/>
            <person name="Kim S."/>
            <person name="Choi T."/>
            <person name="Kim D."/>
            <person name="Ryu S."/>
            <person name="Kim W."/>
        </authorList>
    </citation>
    <scope>NUCLEOTIDE SEQUENCE [LARGE SCALE GENOMIC DNA]</scope>
    <source>
        <tissue evidence="2">Muscle</tissue>
    </source>
</reference>
<organism evidence="2 3">
    <name type="scientific">Portunus trituberculatus</name>
    <name type="common">Swimming crab</name>
    <name type="synonym">Neptunus trituberculatus</name>
    <dbReference type="NCBI Taxonomy" id="210409"/>
    <lineage>
        <taxon>Eukaryota</taxon>
        <taxon>Metazoa</taxon>
        <taxon>Ecdysozoa</taxon>
        <taxon>Arthropoda</taxon>
        <taxon>Crustacea</taxon>
        <taxon>Multicrustacea</taxon>
        <taxon>Malacostraca</taxon>
        <taxon>Eumalacostraca</taxon>
        <taxon>Eucarida</taxon>
        <taxon>Decapoda</taxon>
        <taxon>Pleocyemata</taxon>
        <taxon>Brachyura</taxon>
        <taxon>Eubrachyura</taxon>
        <taxon>Portunoidea</taxon>
        <taxon>Portunidae</taxon>
        <taxon>Portuninae</taxon>
        <taxon>Portunus</taxon>
    </lineage>
</organism>
<protein>
    <submittedName>
        <fullName evidence="2">Uncharacterized protein</fullName>
    </submittedName>
</protein>
<keyword evidence="3" id="KW-1185">Reference proteome</keyword>
<evidence type="ECO:0000256" key="1">
    <source>
        <dbReference type="SAM" id="MobiDB-lite"/>
    </source>
</evidence>
<name>A0A5B7FV42_PORTR</name>
<accession>A0A5B7FV42</accession>
<dbReference type="AlphaFoldDB" id="A0A5B7FV42"/>
<feature type="compositionally biased region" description="Basic and acidic residues" evidence="1">
    <location>
        <begin position="10"/>
        <end position="21"/>
    </location>
</feature>
<dbReference type="EMBL" id="VSRR010008772">
    <property type="protein sequence ID" value="MPC49277.1"/>
    <property type="molecule type" value="Genomic_DNA"/>
</dbReference>
<proteinExistence type="predicted"/>
<feature type="region of interest" description="Disordered" evidence="1">
    <location>
        <begin position="1"/>
        <end position="21"/>
    </location>
</feature>